<dbReference type="InterPro" id="IPR000477">
    <property type="entry name" value="RT_dom"/>
</dbReference>
<dbReference type="InterPro" id="IPR018490">
    <property type="entry name" value="cNMP-bd_dom_sf"/>
</dbReference>
<accession>A0A811QVW9</accession>
<evidence type="ECO:0000259" key="1">
    <source>
        <dbReference type="PROSITE" id="PS50042"/>
    </source>
</evidence>
<dbReference type="FunFam" id="2.60.120.10:FF:000109">
    <property type="entry name" value="Acyl-CoA thioesterase II"/>
    <property type="match status" value="1"/>
</dbReference>
<dbReference type="GO" id="GO:0003824">
    <property type="term" value="F:catalytic activity"/>
    <property type="evidence" value="ECO:0007669"/>
    <property type="project" value="InterPro"/>
</dbReference>
<dbReference type="Pfam" id="PF00078">
    <property type="entry name" value="RVT_1"/>
    <property type="match status" value="1"/>
</dbReference>
<dbReference type="PROSITE" id="PS50042">
    <property type="entry name" value="CNMP_BINDING_3"/>
    <property type="match status" value="1"/>
</dbReference>
<organism evidence="2 3">
    <name type="scientific">Miscanthus lutarioriparius</name>
    <dbReference type="NCBI Taxonomy" id="422564"/>
    <lineage>
        <taxon>Eukaryota</taxon>
        <taxon>Viridiplantae</taxon>
        <taxon>Streptophyta</taxon>
        <taxon>Embryophyta</taxon>
        <taxon>Tracheophyta</taxon>
        <taxon>Spermatophyta</taxon>
        <taxon>Magnoliopsida</taxon>
        <taxon>Liliopsida</taxon>
        <taxon>Poales</taxon>
        <taxon>Poaceae</taxon>
        <taxon>PACMAD clade</taxon>
        <taxon>Panicoideae</taxon>
        <taxon>Andropogonodae</taxon>
        <taxon>Andropogoneae</taxon>
        <taxon>Saccharinae</taxon>
        <taxon>Miscanthus</taxon>
    </lineage>
</organism>
<keyword evidence="3" id="KW-1185">Reference proteome</keyword>
<dbReference type="PANTHER" id="PTHR34303">
    <property type="entry name" value="OS01G0890400 PROTEIN-RELATED"/>
    <property type="match status" value="1"/>
</dbReference>
<dbReference type="InterPro" id="IPR036691">
    <property type="entry name" value="Endo/exonu/phosph_ase_sf"/>
</dbReference>
<dbReference type="InterPro" id="IPR043502">
    <property type="entry name" value="DNA/RNA_pol_sf"/>
</dbReference>
<evidence type="ECO:0000313" key="3">
    <source>
        <dbReference type="Proteomes" id="UP000604825"/>
    </source>
</evidence>
<dbReference type="InterPro" id="IPR000595">
    <property type="entry name" value="cNMP-bd_dom"/>
</dbReference>
<dbReference type="Pfam" id="PF03372">
    <property type="entry name" value="Exo_endo_phos"/>
    <property type="match status" value="1"/>
</dbReference>
<dbReference type="EMBL" id="CAJGYO010000012">
    <property type="protein sequence ID" value="CAD6262723.1"/>
    <property type="molecule type" value="Genomic_DNA"/>
</dbReference>
<dbReference type="AlphaFoldDB" id="A0A811QVW9"/>
<name>A0A811QVW9_9POAL</name>
<dbReference type="InterPro" id="IPR014710">
    <property type="entry name" value="RmlC-like_jellyroll"/>
</dbReference>
<comment type="caution">
    <text evidence="2">The sequence shown here is derived from an EMBL/GenBank/DDBJ whole genome shotgun (WGS) entry which is preliminary data.</text>
</comment>
<dbReference type="CDD" id="cd00038">
    <property type="entry name" value="CAP_ED"/>
    <property type="match status" value="1"/>
</dbReference>
<proteinExistence type="predicted"/>
<sequence length="990" mass="110864">MDRDREEVTEFLGQVPLLQCLPGSSIRRIAEAVQVRNYEPGDYVAREGEPVDGLYIILDGQAEVSAPANAEEANRPDYVLNKYDYFGYGTNSSVHQVTVVALSKLTCFILPNQYAHFLKPEETSNRFFRIPTWLAFVAVVDFPNEHWYETKIHECFRGFSNVAEIDPECLTQNNYASLRLLLEVNDRLELPYELRISAPKGVGRQGCVAKILPIRVWPREYQFDSQGNLARFFGPPAPPPLGPSLGPLGPVSCAQQARPPPHYYSQMYPPLQPSHDQGYNRQYAFDPLGGQHLAAAPSAQVILGLAFSFARDSDKCGVVRDVFTDAKPSIICLQETKLDTINLYKAKAFLPVNFSSYVFAPADGTRGGGILTAWDPALFTLKQHFIRPYTLTAVFVCNASDLDFTVTNTYGPSDRAGSIPFLHGMRDFTTQNLIQGPWILLGDFNLVRCATDKNNGQFSVPLSNAFNETIQGLQLSEVELSDRLYTWTNGQPHPILARLDRVFTNNDLDLIFPLTSLSSLPKSTSDHTPLLLSLSTSLPKSGFFRFERAWLRNQSFLPTVLAGWQQTHERADAAGHLASCIKSTRAAAKVWSRCIRAPNYLIHNCKFIIQLFDFFEETRALSTHEFQARRQAQETLQEQLKAKATYWKQRSKQRAIKECDSNTAFHHAQATQRLRSNYIKMVRVDGQEVVSHEGKTAALTDFFKSIIGVPGVSVPSHLLHIYVDRSTPSRSITAPFTEQETKSTLLSMNVNSAPGPDGFGPTFYRAAWETVKVQRGLRQGDPISPYLFLLVAETLQGMIARCSEIKHPSEDGLPCAVLQYADDTLIVLQGNTTGVAALKNILDDFASFSGLHINYCKSTLVPIHMTDNITQECVQVLGCRQESFPQPYLGLPLSVHKLPLSAYTPYIQKTDRYLSTWQASLLNTMGRDVMVNSVLDSQLVYFMSSLQLPPSVIDQLDRRRHAFLWSAEKQENQTRQTASLHGSMCASQET</sequence>
<reference evidence="2" key="1">
    <citation type="submission" date="2020-10" db="EMBL/GenBank/DDBJ databases">
        <authorList>
            <person name="Han B."/>
            <person name="Lu T."/>
            <person name="Zhao Q."/>
            <person name="Huang X."/>
            <person name="Zhao Y."/>
        </authorList>
    </citation>
    <scope>NUCLEOTIDE SEQUENCE</scope>
</reference>
<protein>
    <recommendedName>
        <fullName evidence="1">Cyclic nucleotide-binding domain-containing protein</fullName>
    </recommendedName>
</protein>
<gene>
    <name evidence="2" type="ORF">NCGR_LOCUS46059</name>
</gene>
<dbReference type="PANTHER" id="PTHR34303:SF8">
    <property type="entry name" value="OS09G0372600 PROTEIN"/>
    <property type="match status" value="1"/>
</dbReference>
<evidence type="ECO:0000313" key="2">
    <source>
        <dbReference type="EMBL" id="CAD6262723.1"/>
    </source>
</evidence>
<feature type="domain" description="Cyclic nucleotide-binding" evidence="1">
    <location>
        <begin position="17"/>
        <end position="87"/>
    </location>
</feature>
<dbReference type="Gene3D" id="2.60.120.10">
    <property type="entry name" value="Jelly Rolls"/>
    <property type="match status" value="1"/>
</dbReference>
<dbReference type="Pfam" id="PF00027">
    <property type="entry name" value="cNMP_binding"/>
    <property type="match status" value="1"/>
</dbReference>
<dbReference type="Proteomes" id="UP000604825">
    <property type="component" value="Unassembled WGS sequence"/>
</dbReference>
<dbReference type="Gene3D" id="3.60.10.10">
    <property type="entry name" value="Endonuclease/exonuclease/phosphatase"/>
    <property type="match status" value="1"/>
</dbReference>
<dbReference type="InterPro" id="IPR005135">
    <property type="entry name" value="Endo/exonuclease/phosphatase"/>
</dbReference>
<dbReference type="SUPFAM" id="SSF56672">
    <property type="entry name" value="DNA/RNA polymerases"/>
    <property type="match status" value="1"/>
</dbReference>
<dbReference type="SUPFAM" id="SSF56219">
    <property type="entry name" value="DNase I-like"/>
    <property type="match status" value="1"/>
</dbReference>
<dbReference type="SUPFAM" id="SSF51206">
    <property type="entry name" value="cAMP-binding domain-like"/>
    <property type="match status" value="1"/>
</dbReference>
<dbReference type="OrthoDB" id="691633at2759"/>